<dbReference type="Gene3D" id="2.40.50.140">
    <property type="entry name" value="Nucleic acid-binding proteins"/>
    <property type="match status" value="1"/>
</dbReference>
<name>A0ABS2TM80_9ACTN</name>
<dbReference type="SUPFAM" id="SSF50249">
    <property type="entry name" value="Nucleic acid-binding proteins"/>
    <property type="match status" value="1"/>
</dbReference>
<dbReference type="InterPro" id="IPR012340">
    <property type="entry name" value="NA-bd_OB-fold"/>
</dbReference>
<dbReference type="SMART" id="SM00316">
    <property type="entry name" value="S1"/>
    <property type="match status" value="2"/>
</dbReference>
<dbReference type="PROSITE" id="PS50126">
    <property type="entry name" value="S1"/>
    <property type="match status" value="2"/>
</dbReference>
<evidence type="ECO:0000259" key="1">
    <source>
        <dbReference type="PROSITE" id="PS50126"/>
    </source>
</evidence>
<feature type="domain" description="S1 motif" evidence="1">
    <location>
        <begin position="252"/>
        <end position="314"/>
    </location>
</feature>
<evidence type="ECO:0000313" key="3">
    <source>
        <dbReference type="Proteomes" id="UP000749040"/>
    </source>
</evidence>
<feature type="domain" description="S1 motif" evidence="1">
    <location>
        <begin position="339"/>
        <end position="414"/>
    </location>
</feature>
<protein>
    <submittedName>
        <fullName evidence="2">S1 RNA-binding domain-containing protein</fullName>
    </submittedName>
</protein>
<proteinExistence type="predicted"/>
<dbReference type="Proteomes" id="UP000749040">
    <property type="component" value="Unassembled WGS sequence"/>
</dbReference>
<dbReference type="InterPro" id="IPR003029">
    <property type="entry name" value="S1_domain"/>
</dbReference>
<sequence>MSPQRLTREHGMNPGNVFMVMPYGVKPDAQGRPFDYDQMYQGVLVPTVAQAGMSMQRADAMHGGDTVIEPVWRGIQQAEIVLIVFSPASTNVSLEFAMAYLIGKKMIYLTQDSDDLPSDVRGLRTIRYSSNFADMNRMRDELLAALETMREEPSAEMMLVPMPTTGATPAPGMVVSATEDHAVIRTDDGRHGVLSASDVDYARIIHDMSAKFPRGTRVNGSFHVSAQGDMRYTLLAGETNPWPALVSAYPEGREFTGVVQHVLPGTGAFVRVAHDVNGLVPAAQLPGDLVKGEQLDVAVVRIDAQQRRIALRFLRRPMTAGPWPTTGPENPPTAFPRVGDLFDGEVACVKPEGSGGFLLLGVKGLPRKVLLHCTAMSEELRADLNSGQIQLGELISVRVLTADPRSGRVTVEEVPDPAEAPELAPAA</sequence>
<evidence type="ECO:0000313" key="2">
    <source>
        <dbReference type="EMBL" id="MBM9504445.1"/>
    </source>
</evidence>
<comment type="caution">
    <text evidence="2">The sequence shown here is derived from an EMBL/GenBank/DDBJ whole genome shotgun (WGS) entry which is preliminary data.</text>
</comment>
<dbReference type="RefSeq" id="WP_205356340.1">
    <property type="nucleotide sequence ID" value="NZ_JADKYB010000004.1"/>
</dbReference>
<dbReference type="Gene3D" id="3.40.50.450">
    <property type="match status" value="1"/>
</dbReference>
<keyword evidence="3" id="KW-1185">Reference proteome</keyword>
<dbReference type="Pfam" id="PF00575">
    <property type="entry name" value="S1"/>
    <property type="match status" value="1"/>
</dbReference>
<reference evidence="2 3" key="1">
    <citation type="submission" date="2021-01" db="EMBL/GenBank/DDBJ databases">
        <title>Streptomyces acididurans sp. nov., isolated from a peat swamp forest soil.</title>
        <authorList>
            <person name="Chantavorakit T."/>
            <person name="Duangmal K."/>
        </authorList>
    </citation>
    <scope>NUCLEOTIDE SEQUENCE [LARGE SCALE GENOMIC DNA]</scope>
    <source>
        <strain evidence="2 3">KK5PA1</strain>
    </source>
</reference>
<organism evidence="2 3">
    <name type="scientific">Actinacidiphila acididurans</name>
    <dbReference type="NCBI Taxonomy" id="2784346"/>
    <lineage>
        <taxon>Bacteria</taxon>
        <taxon>Bacillati</taxon>
        <taxon>Actinomycetota</taxon>
        <taxon>Actinomycetes</taxon>
        <taxon>Kitasatosporales</taxon>
        <taxon>Streptomycetaceae</taxon>
        <taxon>Actinacidiphila</taxon>
    </lineage>
</organism>
<gene>
    <name evidence="2" type="ORF">ITX44_07840</name>
</gene>
<dbReference type="EMBL" id="JADKYB010000004">
    <property type="protein sequence ID" value="MBM9504445.1"/>
    <property type="molecule type" value="Genomic_DNA"/>
</dbReference>
<accession>A0ABS2TM80</accession>